<evidence type="ECO:0000313" key="21">
    <source>
        <dbReference type="Proteomes" id="UP000476055"/>
    </source>
</evidence>
<dbReference type="EC" id="2.7.7.41" evidence="6 18"/>
<dbReference type="GO" id="GO:0005886">
    <property type="term" value="C:plasma membrane"/>
    <property type="evidence" value="ECO:0007669"/>
    <property type="project" value="UniProtKB-SubCell"/>
</dbReference>
<comment type="pathway">
    <text evidence="3 18">Phospholipid metabolism; CDP-diacylglycerol biosynthesis; CDP-diacylglycerol from sn-glycerol 3-phosphate: step 3/3.</text>
</comment>
<dbReference type="GO" id="GO:0004605">
    <property type="term" value="F:phosphatidate cytidylyltransferase activity"/>
    <property type="evidence" value="ECO:0007669"/>
    <property type="project" value="UniProtKB-EC"/>
</dbReference>
<evidence type="ECO:0000256" key="16">
    <source>
        <dbReference type="ARBA" id="ARBA00023209"/>
    </source>
</evidence>
<name>A0A6L5YFB5_9FIRM</name>
<evidence type="ECO:0000256" key="10">
    <source>
        <dbReference type="ARBA" id="ARBA00022679"/>
    </source>
</evidence>
<keyword evidence="21" id="KW-1185">Reference proteome</keyword>
<dbReference type="PANTHER" id="PTHR46382">
    <property type="entry name" value="PHOSPHATIDATE CYTIDYLYLTRANSFERASE"/>
    <property type="match status" value="1"/>
</dbReference>
<accession>A0A6L5YFB5</accession>
<dbReference type="EMBL" id="VUMU01000001">
    <property type="protein sequence ID" value="MST56770.1"/>
    <property type="molecule type" value="Genomic_DNA"/>
</dbReference>
<evidence type="ECO:0000256" key="18">
    <source>
        <dbReference type="RuleBase" id="RU003938"/>
    </source>
</evidence>
<dbReference type="UniPathway" id="UPA00557">
    <property type="reaction ID" value="UER00614"/>
</dbReference>
<dbReference type="PROSITE" id="PS01315">
    <property type="entry name" value="CDS"/>
    <property type="match status" value="1"/>
</dbReference>
<dbReference type="GO" id="GO:0016024">
    <property type="term" value="P:CDP-diacylglycerol biosynthetic process"/>
    <property type="evidence" value="ECO:0007669"/>
    <property type="project" value="UniProtKB-UniPathway"/>
</dbReference>
<keyword evidence="17" id="KW-1208">Phospholipid metabolism</keyword>
<keyword evidence="16" id="KW-0594">Phospholipid biosynthesis</keyword>
<keyword evidence="10 18" id="KW-0808">Transferase</keyword>
<keyword evidence="11 18" id="KW-0812">Transmembrane</keyword>
<comment type="pathway">
    <text evidence="4">Lipid metabolism.</text>
</comment>
<feature type="transmembrane region" description="Helical" evidence="19">
    <location>
        <begin position="208"/>
        <end position="228"/>
    </location>
</feature>
<feature type="transmembrane region" description="Helical" evidence="19">
    <location>
        <begin position="6"/>
        <end position="34"/>
    </location>
</feature>
<evidence type="ECO:0000256" key="4">
    <source>
        <dbReference type="ARBA" id="ARBA00005189"/>
    </source>
</evidence>
<evidence type="ECO:0000256" key="7">
    <source>
        <dbReference type="ARBA" id="ARBA00019373"/>
    </source>
</evidence>
<evidence type="ECO:0000256" key="19">
    <source>
        <dbReference type="SAM" id="Phobius"/>
    </source>
</evidence>
<evidence type="ECO:0000256" key="1">
    <source>
        <dbReference type="ARBA" id="ARBA00001698"/>
    </source>
</evidence>
<evidence type="ECO:0000313" key="20">
    <source>
        <dbReference type="EMBL" id="MST56770.1"/>
    </source>
</evidence>
<evidence type="ECO:0000256" key="11">
    <source>
        <dbReference type="ARBA" id="ARBA00022692"/>
    </source>
</evidence>
<evidence type="ECO:0000256" key="13">
    <source>
        <dbReference type="ARBA" id="ARBA00022989"/>
    </source>
</evidence>
<evidence type="ECO:0000256" key="3">
    <source>
        <dbReference type="ARBA" id="ARBA00005119"/>
    </source>
</evidence>
<comment type="similarity">
    <text evidence="5 18">Belongs to the CDS family.</text>
</comment>
<dbReference type="InterPro" id="IPR000374">
    <property type="entry name" value="PC_trans"/>
</dbReference>
<evidence type="ECO:0000256" key="12">
    <source>
        <dbReference type="ARBA" id="ARBA00022695"/>
    </source>
</evidence>
<organism evidence="20 21">
    <name type="scientific">Waltera intestinalis</name>
    <dbReference type="NCBI Taxonomy" id="2606635"/>
    <lineage>
        <taxon>Bacteria</taxon>
        <taxon>Bacillati</taxon>
        <taxon>Bacillota</taxon>
        <taxon>Clostridia</taxon>
        <taxon>Lachnospirales</taxon>
        <taxon>Lachnospiraceae</taxon>
        <taxon>Waltera</taxon>
    </lineage>
</organism>
<feature type="transmembrane region" description="Helical" evidence="19">
    <location>
        <begin position="55"/>
        <end position="75"/>
    </location>
</feature>
<evidence type="ECO:0000256" key="15">
    <source>
        <dbReference type="ARBA" id="ARBA00023136"/>
    </source>
</evidence>
<feature type="transmembrane region" description="Helical" evidence="19">
    <location>
        <begin position="177"/>
        <end position="196"/>
    </location>
</feature>
<sequence length="275" mass="30520">MFWTRLLSGIVLLVIALATFSFGNIFLAVPLWLISLIAYRELTKALRCATDEKKFNALEWIGFVGVTAYYATLFFTRDHTLLLMCIVGLFMAEMFCYVALFPKYEASQVMAAVFSFLYAPVLLSFVYLTRECETGIYLVWLILISSWGCDTCAYVVGKLIGKKHIFPELSPHKSLEGCIGGVVGAALIGGLYAHFFVETAFPDRTITWIIAFICAAGAVMSMVGDLAASAIKRNHNIKDYGKLIPGHGGIMDRFDSMTVTAPMTYFLTILLMGLR</sequence>
<evidence type="ECO:0000256" key="6">
    <source>
        <dbReference type="ARBA" id="ARBA00012487"/>
    </source>
</evidence>
<evidence type="ECO:0000256" key="8">
    <source>
        <dbReference type="ARBA" id="ARBA00022475"/>
    </source>
</evidence>
<keyword evidence="12 18" id="KW-0548">Nucleotidyltransferase</keyword>
<reference evidence="20 21" key="1">
    <citation type="submission" date="2019-08" db="EMBL/GenBank/DDBJ databases">
        <title>In-depth cultivation of the pig gut microbiome towards novel bacterial diversity and tailored functional studies.</title>
        <authorList>
            <person name="Wylensek D."/>
            <person name="Hitch T.C.A."/>
            <person name="Clavel T."/>
        </authorList>
    </citation>
    <scope>NUCLEOTIDE SEQUENCE [LARGE SCALE GENOMIC DNA]</scope>
    <source>
        <strain evidence="20 21">WCA3-601-WT-6H</strain>
    </source>
</reference>
<comment type="catalytic activity">
    <reaction evidence="1 18">
        <text>a 1,2-diacyl-sn-glycero-3-phosphate + CTP + H(+) = a CDP-1,2-diacyl-sn-glycerol + diphosphate</text>
        <dbReference type="Rhea" id="RHEA:16229"/>
        <dbReference type="ChEBI" id="CHEBI:15378"/>
        <dbReference type="ChEBI" id="CHEBI:33019"/>
        <dbReference type="ChEBI" id="CHEBI:37563"/>
        <dbReference type="ChEBI" id="CHEBI:58332"/>
        <dbReference type="ChEBI" id="CHEBI:58608"/>
        <dbReference type="EC" id="2.7.7.41"/>
    </reaction>
</comment>
<proteinExistence type="inferred from homology"/>
<dbReference type="AlphaFoldDB" id="A0A6L5YFB5"/>
<dbReference type="Pfam" id="PF01148">
    <property type="entry name" value="CTP_transf_1"/>
    <property type="match status" value="1"/>
</dbReference>
<feature type="transmembrane region" description="Helical" evidence="19">
    <location>
        <begin position="81"/>
        <end position="102"/>
    </location>
</feature>
<dbReference type="PANTHER" id="PTHR46382:SF1">
    <property type="entry name" value="PHOSPHATIDATE CYTIDYLYLTRANSFERASE"/>
    <property type="match status" value="1"/>
</dbReference>
<evidence type="ECO:0000256" key="9">
    <source>
        <dbReference type="ARBA" id="ARBA00022516"/>
    </source>
</evidence>
<keyword evidence="9" id="KW-0444">Lipid biosynthesis</keyword>
<dbReference type="RefSeq" id="WP_022154680.1">
    <property type="nucleotide sequence ID" value="NZ_VUMU01000001.1"/>
</dbReference>
<evidence type="ECO:0000256" key="14">
    <source>
        <dbReference type="ARBA" id="ARBA00023098"/>
    </source>
</evidence>
<comment type="caution">
    <text evidence="20">The sequence shown here is derived from an EMBL/GenBank/DDBJ whole genome shotgun (WGS) entry which is preliminary data.</text>
</comment>
<feature type="transmembrane region" description="Helical" evidence="19">
    <location>
        <begin position="135"/>
        <end position="156"/>
    </location>
</feature>
<feature type="transmembrane region" description="Helical" evidence="19">
    <location>
        <begin position="109"/>
        <end position="129"/>
    </location>
</feature>
<gene>
    <name evidence="20" type="ORF">FYJ59_00655</name>
</gene>
<keyword evidence="13 19" id="KW-1133">Transmembrane helix</keyword>
<keyword evidence="14" id="KW-0443">Lipid metabolism</keyword>
<dbReference type="Proteomes" id="UP000476055">
    <property type="component" value="Unassembled WGS sequence"/>
</dbReference>
<keyword evidence="8" id="KW-1003">Cell membrane</keyword>
<keyword evidence="15 19" id="KW-0472">Membrane</keyword>
<evidence type="ECO:0000256" key="17">
    <source>
        <dbReference type="ARBA" id="ARBA00023264"/>
    </source>
</evidence>
<comment type="subcellular location">
    <subcellularLocation>
        <location evidence="2">Cell membrane</location>
        <topology evidence="2">Multi-pass membrane protein</topology>
    </subcellularLocation>
</comment>
<evidence type="ECO:0000256" key="5">
    <source>
        <dbReference type="ARBA" id="ARBA00010185"/>
    </source>
</evidence>
<protein>
    <recommendedName>
        <fullName evidence="7 18">Phosphatidate cytidylyltransferase</fullName>
        <ecNumber evidence="6 18">2.7.7.41</ecNumber>
    </recommendedName>
</protein>
<evidence type="ECO:0000256" key="2">
    <source>
        <dbReference type="ARBA" id="ARBA00004651"/>
    </source>
</evidence>